<gene>
    <name evidence="2" type="ORF">H9661_08320</name>
</gene>
<dbReference type="EMBL" id="JACSRA010000010">
    <property type="protein sequence ID" value="MBD7911358.1"/>
    <property type="molecule type" value="Genomic_DNA"/>
</dbReference>
<sequence>MKGFKRIIVWALLSIMMQVAALLYLDKVYLKHSSEFQLKEVKEDVVGSKADLSIPQGAKKIQSSYDGKYISYFVDSKFYLLDTKTGTSEEIITNKGNREVLNSEWLPDRNRLTIAEKVTSSSKKNVINVINYDAKNKTESQITENEKVCDYKSGMQVDAIETTTLSGVTFVSVSKGGNNAVIYRINIEKNVESIGSNISAMGEMKVSPSSDSIIYQDKKAKRFYEYTNGKASKINITNSSNLTLLARDSNGVVYMGEESEDKVTKIFSGTLNQKFATWKVTQLDKPKNSTDIYVNDKGEFLVNDSLDGKVKNLTTSESVSYKGKFIFVNNKVILSSDNGKIYLTSLSK</sequence>
<organism evidence="2 3">
    <name type="scientific">Clostridium cibarium</name>
    <dbReference type="NCBI Taxonomy" id="2762247"/>
    <lineage>
        <taxon>Bacteria</taxon>
        <taxon>Bacillati</taxon>
        <taxon>Bacillota</taxon>
        <taxon>Clostridia</taxon>
        <taxon>Eubacteriales</taxon>
        <taxon>Clostridiaceae</taxon>
        <taxon>Clostridium</taxon>
    </lineage>
</organism>
<evidence type="ECO:0000313" key="2">
    <source>
        <dbReference type="EMBL" id="MBD7911358.1"/>
    </source>
</evidence>
<dbReference type="Proteomes" id="UP000627781">
    <property type="component" value="Unassembled WGS sequence"/>
</dbReference>
<comment type="caution">
    <text evidence="2">The sequence shown here is derived from an EMBL/GenBank/DDBJ whole genome shotgun (WGS) entry which is preliminary data.</text>
</comment>
<proteinExistence type="predicted"/>
<keyword evidence="1" id="KW-0812">Transmembrane</keyword>
<reference evidence="2 3" key="1">
    <citation type="submission" date="2020-08" db="EMBL/GenBank/DDBJ databases">
        <title>A Genomic Blueprint of the Chicken Gut Microbiome.</title>
        <authorList>
            <person name="Gilroy R."/>
            <person name="Ravi A."/>
            <person name="Getino M."/>
            <person name="Pursley I."/>
            <person name="Horton D.L."/>
            <person name="Alikhan N.-F."/>
            <person name="Baker D."/>
            <person name="Gharbi K."/>
            <person name="Hall N."/>
            <person name="Watson M."/>
            <person name="Adriaenssens E.M."/>
            <person name="Foster-Nyarko E."/>
            <person name="Jarju S."/>
            <person name="Secka A."/>
            <person name="Antonio M."/>
            <person name="Oren A."/>
            <person name="Chaudhuri R."/>
            <person name="La Ragione R.M."/>
            <person name="Hildebrand F."/>
            <person name="Pallen M.J."/>
        </authorList>
    </citation>
    <scope>NUCLEOTIDE SEQUENCE [LARGE SCALE GENOMIC DNA]</scope>
    <source>
        <strain evidence="2 3">Sa3CVN1</strain>
    </source>
</reference>
<dbReference type="SUPFAM" id="SSF82171">
    <property type="entry name" value="DPP6 N-terminal domain-like"/>
    <property type="match status" value="1"/>
</dbReference>
<keyword evidence="3" id="KW-1185">Reference proteome</keyword>
<evidence type="ECO:0000313" key="3">
    <source>
        <dbReference type="Proteomes" id="UP000627781"/>
    </source>
</evidence>
<name>A0ABR8PT62_9CLOT</name>
<feature type="transmembrane region" description="Helical" evidence="1">
    <location>
        <begin position="7"/>
        <end position="25"/>
    </location>
</feature>
<dbReference type="RefSeq" id="WP_191768200.1">
    <property type="nucleotide sequence ID" value="NZ_JACSRA010000010.1"/>
</dbReference>
<accession>A0ABR8PT62</accession>
<keyword evidence="1" id="KW-0472">Membrane</keyword>
<protein>
    <submittedName>
        <fullName evidence="2">Dipeptidyl-peptidase IV</fullName>
    </submittedName>
</protein>
<evidence type="ECO:0000256" key="1">
    <source>
        <dbReference type="SAM" id="Phobius"/>
    </source>
</evidence>
<dbReference type="Gene3D" id="2.120.10.30">
    <property type="entry name" value="TolB, C-terminal domain"/>
    <property type="match status" value="1"/>
</dbReference>
<dbReference type="InterPro" id="IPR011042">
    <property type="entry name" value="6-blade_b-propeller_TolB-like"/>
</dbReference>
<keyword evidence="1" id="KW-1133">Transmembrane helix</keyword>